<feature type="compositionally biased region" description="Basic and acidic residues" evidence="1">
    <location>
        <begin position="185"/>
        <end position="204"/>
    </location>
</feature>
<dbReference type="AlphaFoldDB" id="A0A061H530"/>
<feature type="region of interest" description="Disordered" evidence="1">
    <location>
        <begin position="165"/>
        <end position="208"/>
    </location>
</feature>
<dbReference type="HOGENOM" id="CLU_027982_2_0_1"/>
<feature type="region of interest" description="Disordered" evidence="1">
    <location>
        <begin position="367"/>
        <end position="388"/>
    </location>
</feature>
<feature type="compositionally biased region" description="Polar residues" evidence="1">
    <location>
        <begin position="370"/>
        <end position="379"/>
    </location>
</feature>
<feature type="compositionally biased region" description="Basic and acidic residues" evidence="1">
    <location>
        <begin position="430"/>
        <end position="439"/>
    </location>
</feature>
<feature type="compositionally biased region" description="Polar residues" evidence="1">
    <location>
        <begin position="165"/>
        <end position="184"/>
    </location>
</feature>
<dbReference type="SMART" id="SM01373">
    <property type="entry name" value="MAGE"/>
    <property type="match status" value="1"/>
</dbReference>
<dbReference type="InterPro" id="IPR041899">
    <property type="entry name" value="MAGE_WH2"/>
</dbReference>
<dbReference type="Gene3D" id="1.10.10.1210">
    <property type="entry name" value="MAGE homology domain, winged helix WH2 motif"/>
    <property type="match status" value="1"/>
</dbReference>
<feature type="compositionally biased region" description="Acidic residues" evidence="1">
    <location>
        <begin position="61"/>
        <end position="71"/>
    </location>
</feature>
<dbReference type="Proteomes" id="UP000053664">
    <property type="component" value="Unassembled WGS sequence"/>
</dbReference>
<feature type="region of interest" description="Disordered" evidence="1">
    <location>
        <begin position="423"/>
        <end position="447"/>
    </location>
</feature>
<feature type="compositionally biased region" description="Gly residues" evidence="1">
    <location>
        <begin position="43"/>
        <end position="60"/>
    </location>
</feature>
<evidence type="ECO:0000313" key="3">
    <source>
        <dbReference type="EMBL" id="EPQ27529.1"/>
    </source>
</evidence>
<feature type="domain" description="MAGE" evidence="2">
    <location>
        <begin position="105"/>
        <end position="410"/>
    </location>
</feature>
<dbReference type="PANTHER" id="PTHR11736">
    <property type="entry name" value="MELANOMA-ASSOCIATED ANTIGEN MAGE ANTIGEN"/>
    <property type="match status" value="1"/>
</dbReference>
<dbReference type="InterPro" id="IPR037445">
    <property type="entry name" value="MAGE"/>
</dbReference>
<protein>
    <recommendedName>
        <fullName evidence="2">MAGE domain-containing protein</fullName>
    </recommendedName>
</protein>
<feature type="region of interest" description="Disordered" evidence="1">
    <location>
        <begin position="1"/>
        <end position="71"/>
    </location>
</feature>
<gene>
    <name evidence="3" type="ORF">PFL1_05067</name>
</gene>
<dbReference type="RefSeq" id="XP_007880787.1">
    <property type="nucleotide sequence ID" value="XM_007882596.1"/>
</dbReference>
<evidence type="ECO:0000256" key="1">
    <source>
        <dbReference type="SAM" id="MobiDB-lite"/>
    </source>
</evidence>
<dbReference type="PANTHER" id="PTHR11736:SF14">
    <property type="entry name" value="NSE3 HOMOLOG, SMC5-SMC6 COMPLEX COMPONENT"/>
    <property type="match status" value="1"/>
</dbReference>
<name>A0A061H530_9BASI</name>
<proteinExistence type="predicted"/>
<dbReference type="InterPro" id="IPR002190">
    <property type="entry name" value="MHD_dom"/>
</dbReference>
<dbReference type="EMBL" id="KE361639">
    <property type="protein sequence ID" value="EPQ27529.1"/>
    <property type="molecule type" value="Genomic_DNA"/>
</dbReference>
<dbReference type="KEGG" id="pfp:PFL1_05067"/>
<dbReference type="eggNOG" id="ENOG502S6JM">
    <property type="taxonomic scope" value="Eukaryota"/>
</dbReference>
<dbReference type="GO" id="GO:0006281">
    <property type="term" value="P:DNA repair"/>
    <property type="evidence" value="ECO:0007669"/>
    <property type="project" value="TreeGrafter"/>
</dbReference>
<dbReference type="InterPro" id="IPR041898">
    <property type="entry name" value="MAGE_WH1"/>
</dbReference>
<evidence type="ECO:0000259" key="2">
    <source>
        <dbReference type="SMART" id="SM01373"/>
    </source>
</evidence>
<organism evidence="3 4">
    <name type="scientific">Pseudozyma flocculosa PF-1</name>
    <dbReference type="NCBI Taxonomy" id="1277687"/>
    <lineage>
        <taxon>Eukaryota</taxon>
        <taxon>Fungi</taxon>
        <taxon>Dikarya</taxon>
        <taxon>Basidiomycota</taxon>
        <taxon>Ustilaginomycotina</taxon>
        <taxon>Ustilaginomycetes</taxon>
        <taxon>Ustilaginales</taxon>
        <taxon>Ustilaginaceae</taxon>
        <taxon>Pseudozyma</taxon>
    </lineage>
</organism>
<reference evidence="3 4" key="1">
    <citation type="journal article" date="2013" name="Plant Cell">
        <title>The transition from a phytopathogenic smut ancestor to an anamorphic biocontrol agent deciphered by comparative whole-genome analysis.</title>
        <authorList>
            <person name="Lefebvre F."/>
            <person name="Joly D.L."/>
            <person name="Labbe C."/>
            <person name="Teichmann B."/>
            <person name="Linning R."/>
            <person name="Belzile F."/>
            <person name="Bakkeren G."/>
            <person name="Belanger R.R."/>
        </authorList>
    </citation>
    <scope>NUCLEOTIDE SEQUENCE [LARGE SCALE GENOMIC DNA]</scope>
    <source>
        <strain evidence="3 4">PF-1</strain>
    </source>
</reference>
<dbReference type="GO" id="GO:0005634">
    <property type="term" value="C:nucleus"/>
    <property type="evidence" value="ECO:0007669"/>
    <property type="project" value="TreeGrafter"/>
</dbReference>
<dbReference type="Gene3D" id="1.10.10.1200">
    <property type="entry name" value="MAGE homology domain, winged helix WH1 motif"/>
    <property type="match status" value="1"/>
</dbReference>
<feature type="region of interest" description="Disordered" evidence="1">
    <location>
        <begin position="310"/>
        <end position="338"/>
    </location>
</feature>
<accession>A0A061H530</accession>
<dbReference type="Pfam" id="PF01454">
    <property type="entry name" value="MAGE"/>
    <property type="match status" value="1"/>
</dbReference>
<dbReference type="OrthoDB" id="205198at2759"/>
<evidence type="ECO:0000313" key="4">
    <source>
        <dbReference type="Proteomes" id="UP000053664"/>
    </source>
</evidence>
<sequence>MRSSSNYARRDRRRPAEDVEAESSAQARKRQAMEPPPPPHANGGNGAQAGESYGNGGGAEGDGDEDDDEVDFSLLPAEGMPETDKAKKAAEGLGDDAVLQKSIDLVRFSLACEYSKTAIKKDAVSKKILNGRQGAAAFPVIFNKAQRILRSTFGYTLVELRPAGSENQQLQKQNETVTQTADPESSSRGRAADKSKQSQREDAAKASSTTKSWALRSVLPLQLIGRLSARNDDLARALHAGGEDSAVTADETGTALDWKKADLQLGSIGLLYVILSLILLNGRAISQAQLLAYLRRLRLYPEARLPSKVQVDGAGHGGGDAATQGATQRTHHARGRRADGGEASLDEFLYLLRKQHYLERSRTDVVAAAGSTQATQRHATGSRMRDDEEGASYEWRWGSRAEAEVSEQSIAKMVEAIFHEDEATAGADEGEQHPDDAQVSRRRMAQRRESLLRDIETAAGSQLLAL</sequence>
<dbReference type="GeneID" id="19319166"/>